<dbReference type="PROSITE" id="PS52015">
    <property type="entry name" value="TONB_CTD"/>
    <property type="match status" value="1"/>
</dbReference>
<feature type="domain" description="TonB C-terminal" evidence="6">
    <location>
        <begin position="566"/>
        <end position="656"/>
    </location>
</feature>
<dbReference type="EMBL" id="JABBXH010000001">
    <property type="protein sequence ID" value="NMP30519.1"/>
    <property type="molecule type" value="Genomic_DNA"/>
</dbReference>
<name>A0A7Y0L9N0_9GAMM</name>
<dbReference type="NCBIfam" id="TIGR01352">
    <property type="entry name" value="tonB_Cterm"/>
    <property type="match status" value="1"/>
</dbReference>
<evidence type="ECO:0000256" key="4">
    <source>
        <dbReference type="ARBA" id="ARBA00023136"/>
    </source>
</evidence>
<comment type="caution">
    <text evidence="7">The sequence shown here is derived from an EMBL/GenBank/DDBJ whole genome shotgun (WGS) entry which is preliminary data.</text>
</comment>
<evidence type="ECO:0000256" key="1">
    <source>
        <dbReference type="ARBA" id="ARBA00004167"/>
    </source>
</evidence>
<reference evidence="7 8" key="1">
    <citation type="submission" date="2020-04" db="EMBL/GenBank/DDBJ databases">
        <title>Thalassotalea sp. M1531, isolated from the surface of marine red alga.</title>
        <authorList>
            <person name="Pang L."/>
            <person name="Lu D.-C."/>
        </authorList>
    </citation>
    <scope>NUCLEOTIDE SEQUENCE [LARGE SCALE GENOMIC DNA]</scope>
    <source>
        <strain evidence="7 8">M1531</strain>
    </source>
</reference>
<keyword evidence="2 5" id="KW-0812">Transmembrane</keyword>
<dbReference type="SUPFAM" id="SSF74653">
    <property type="entry name" value="TolA/TonB C-terminal domain"/>
    <property type="match status" value="1"/>
</dbReference>
<dbReference type="GO" id="GO:0055085">
    <property type="term" value="P:transmembrane transport"/>
    <property type="evidence" value="ECO:0007669"/>
    <property type="project" value="InterPro"/>
</dbReference>
<dbReference type="PANTHER" id="PTHR34978">
    <property type="entry name" value="POSSIBLE SENSOR-TRANSDUCER PROTEIN BLAR"/>
    <property type="match status" value="1"/>
</dbReference>
<evidence type="ECO:0000256" key="2">
    <source>
        <dbReference type="ARBA" id="ARBA00022692"/>
    </source>
</evidence>
<evidence type="ECO:0000313" key="7">
    <source>
        <dbReference type="EMBL" id="NMP30519.1"/>
    </source>
</evidence>
<organism evidence="7 8">
    <name type="scientific">Thalassotalea algicola</name>
    <dbReference type="NCBI Taxonomy" id="2716224"/>
    <lineage>
        <taxon>Bacteria</taxon>
        <taxon>Pseudomonadati</taxon>
        <taxon>Pseudomonadota</taxon>
        <taxon>Gammaproteobacteria</taxon>
        <taxon>Alteromonadales</taxon>
        <taxon>Colwelliaceae</taxon>
        <taxon>Thalassotalea</taxon>
    </lineage>
</organism>
<feature type="transmembrane region" description="Helical" evidence="5">
    <location>
        <begin position="218"/>
        <end position="240"/>
    </location>
</feature>
<dbReference type="GO" id="GO:0016020">
    <property type="term" value="C:membrane"/>
    <property type="evidence" value="ECO:0007669"/>
    <property type="project" value="UniProtKB-SubCell"/>
</dbReference>
<dbReference type="RefSeq" id="WP_169073819.1">
    <property type="nucleotide sequence ID" value="NZ_JABBXH010000001.1"/>
</dbReference>
<accession>A0A7Y0L9N0</accession>
<dbReference type="InterPro" id="IPR037682">
    <property type="entry name" value="TonB_C"/>
</dbReference>
<keyword evidence="8" id="KW-1185">Reference proteome</keyword>
<feature type="transmembrane region" description="Helical" evidence="5">
    <location>
        <begin position="48"/>
        <end position="70"/>
    </location>
</feature>
<feature type="transmembrane region" description="Helical" evidence="5">
    <location>
        <begin position="108"/>
        <end position="129"/>
    </location>
</feature>
<dbReference type="Proteomes" id="UP000568664">
    <property type="component" value="Unassembled WGS sequence"/>
</dbReference>
<evidence type="ECO:0000313" key="8">
    <source>
        <dbReference type="Proteomes" id="UP000568664"/>
    </source>
</evidence>
<dbReference type="Pfam" id="PF05569">
    <property type="entry name" value="Peptidase_M56"/>
    <property type="match status" value="1"/>
</dbReference>
<dbReference type="CDD" id="cd07341">
    <property type="entry name" value="M56_BlaR1_MecR1_like"/>
    <property type="match status" value="1"/>
</dbReference>
<gene>
    <name evidence="7" type="ORF">HII17_02990</name>
</gene>
<sequence>MSALIVNNPILQALSVTLLHFIWQGVLVACILKIALSIISHRRPNLRYSVTCVAMLTNLALPALTFLYIYQPILNQTLNPINIIPLESFQQVLQQNSSTLWYQQGAEYLPYLSIAWLLWVLFLTTKLLFEIGLVQRLPYQDTIDAEPVLASRFITLSKQIGLHHTPRLVISLKAQVPMAIGWLKPVVLMPAKMIMGLSQEQLEMLLLHELAHIKRYDYLVNFFQTLIEILLFFHPAVSWVSKQMRQEREYCSDDIAVSHCGDNSIAYAHTLADTAALCRSHRHSTIPTMAMAASGGDLKARVVRLVDHSCTNQQDSGRWLAAITIVITTLFIASKQFVSLPLSELPLANSGIFKTNTNILVSQNEPLPATSIARQLLMPEIKAATKTNALSGNASIDDTPQSEKLVESQVEVAVKNEANLIVVKETQAIVHQGTKPLVAKPIASNQGAKQQKLASKSINGSLENKSVLNDTKPNANNEVKSVNKKLLLTSNQANFKENPYAKDLKELAKDSPNEPSKLAQTLTTAKETIPTAVTENSTLLASTDSEISLFEQRYQSTQRQQLEAEMLKEDARLVDAVDPKYPSVAKRKGIELEVLVNFTIDQQGKVTDIQFTHQSRLSYFRSSIIAAMEQWQFEPARVNGEPVSSSMSKIFSFNMS</sequence>
<dbReference type="Pfam" id="PF03544">
    <property type="entry name" value="TonB_C"/>
    <property type="match status" value="1"/>
</dbReference>
<dbReference type="PANTHER" id="PTHR34978:SF3">
    <property type="entry name" value="SLR0241 PROTEIN"/>
    <property type="match status" value="1"/>
</dbReference>
<dbReference type="InterPro" id="IPR008756">
    <property type="entry name" value="Peptidase_M56"/>
</dbReference>
<protein>
    <submittedName>
        <fullName evidence="7">TonB family protein</fullName>
    </submittedName>
</protein>
<proteinExistence type="predicted"/>
<dbReference type="Gene3D" id="3.30.2010.10">
    <property type="entry name" value="Metalloproteases ('zincins'), catalytic domain"/>
    <property type="match status" value="1"/>
</dbReference>
<dbReference type="InterPro" id="IPR006260">
    <property type="entry name" value="TonB/TolA_C"/>
</dbReference>
<feature type="transmembrane region" description="Helical" evidence="5">
    <location>
        <begin position="12"/>
        <end position="36"/>
    </location>
</feature>
<comment type="subcellular location">
    <subcellularLocation>
        <location evidence="1">Membrane</location>
        <topology evidence="1">Single-pass membrane protein</topology>
    </subcellularLocation>
</comment>
<evidence type="ECO:0000259" key="6">
    <source>
        <dbReference type="PROSITE" id="PS52015"/>
    </source>
</evidence>
<keyword evidence="4 5" id="KW-0472">Membrane</keyword>
<dbReference type="InterPro" id="IPR052173">
    <property type="entry name" value="Beta-lactam_resp_regulator"/>
</dbReference>
<dbReference type="AlphaFoldDB" id="A0A7Y0L9N0"/>
<keyword evidence="3 5" id="KW-1133">Transmembrane helix</keyword>
<evidence type="ECO:0000256" key="5">
    <source>
        <dbReference type="SAM" id="Phobius"/>
    </source>
</evidence>
<dbReference type="Gene3D" id="3.30.1150.10">
    <property type="match status" value="1"/>
</dbReference>
<evidence type="ECO:0000256" key="3">
    <source>
        <dbReference type="ARBA" id="ARBA00022989"/>
    </source>
</evidence>